<evidence type="ECO:0000313" key="10">
    <source>
        <dbReference type="EMBL" id="CAI6371705.1"/>
    </source>
</evidence>
<feature type="domain" description="HAT C-terminal dimerisation" evidence="6">
    <location>
        <begin position="637"/>
        <end position="715"/>
    </location>
</feature>
<dbReference type="EMBL" id="CARXXK010001085">
    <property type="protein sequence ID" value="CAI6372881.1"/>
    <property type="molecule type" value="Genomic_DNA"/>
</dbReference>
<dbReference type="Pfam" id="PF10683">
    <property type="entry name" value="DBD_Tnp_Hermes"/>
    <property type="match status" value="1"/>
</dbReference>
<dbReference type="PANTHER" id="PTHR46481:SF10">
    <property type="entry name" value="ZINC FINGER BED DOMAIN-CONTAINING PROTEIN 39"/>
    <property type="match status" value="1"/>
</dbReference>
<dbReference type="EMBL" id="CARXXK010001015">
    <property type="protein sequence ID" value="CAI6371705.1"/>
    <property type="molecule type" value="Genomic_DNA"/>
</dbReference>
<dbReference type="PANTHER" id="PTHR46481">
    <property type="entry name" value="ZINC FINGER BED DOMAIN-CONTAINING PROTEIN 4"/>
    <property type="match status" value="1"/>
</dbReference>
<evidence type="ECO:0000313" key="13">
    <source>
        <dbReference type="Proteomes" id="UP001160148"/>
    </source>
</evidence>
<feature type="domain" description="Hermes trasposase DNA-binding" evidence="7">
    <location>
        <begin position="175"/>
        <end position="236"/>
    </location>
</feature>
<evidence type="ECO:0000256" key="2">
    <source>
        <dbReference type="ARBA" id="ARBA00022723"/>
    </source>
</evidence>
<evidence type="ECO:0000256" key="4">
    <source>
        <dbReference type="ARBA" id="ARBA00022833"/>
    </source>
</evidence>
<dbReference type="EMBL" id="CARXXK010000001">
    <property type="protein sequence ID" value="CAI6352314.1"/>
    <property type="molecule type" value="Genomic_DNA"/>
</dbReference>
<evidence type="ECO:0008006" key="14">
    <source>
        <dbReference type="Google" id="ProtNLM"/>
    </source>
</evidence>
<dbReference type="InterPro" id="IPR018473">
    <property type="entry name" value="Hermes_transposase_DNA-db"/>
</dbReference>
<dbReference type="Gene3D" id="1.10.10.1070">
    <property type="entry name" value="Zinc finger, BED domain-containing"/>
    <property type="match status" value="1"/>
</dbReference>
<proteinExistence type="predicted"/>
<dbReference type="GO" id="GO:0008270">
    <property type="term" value="F:zinc ion binding"/>
    <property type="evidence" value="ECO:0007669"/>
    <property type="project" value="UniProtKB-KW"/>
</dbReference>
<dbReference type="GO" id="GO:0005634">
    <property type="term" value="C:nucleus"/>
    <property type="evidence" value="ECO:0007669"/>
    <property type="project" value="UniProtKB-SubCell"/>
</dbReference>
<dbReference type="Proteomes" id="UP001160148">
    <property type="component" value="Unassembled WGS sequence"/>
</dbReference>
<dbReference type="InterPro" id="IPR008906">
    <property type="entry name" value="HATC_C_dom"/>
</dbReference>
<evidence type="ECO:0000313" key="9">
    <source>
        <dbReference type="EMBL" id="CAI6352314.1"/>
    </source>
</evidence>
<dbReference type="EMBL" id="CARXXK010001461">
    <property type="protein sequence ID" value="CAI6376240.1"/>
    <property type="molecule type" value="Genomic_DNA"/>
</dbReference>
<accession>A0AAV0VWR0</accession>
<keyword evidence="2" id="KW-0479">Metal-binding</keyword>
<keyword evidence="5" id="KW-0539">Nucleus</keyword>
<evidence type="ECO:0000256" key="1">
    <source>
        <dbReference type="ARBA" id="ARBA00004123"/>
    </source>
</evidence>
<dbReference type="SUPFAM" id="SSF140996">
    <property type="entry name" value="Hermes dimerisation domain"/>
    <property type="match status" value="1"/>
</dbReference>
<keyword evidence="3" id="KW-0863">Zinc-finger</keyword>
<evidence type="ECO:0000313" key="12">
    <source>
        <dbReference type="EMBL" id="CAI6376240.1"/>
    </source>
</evidence>
<name>A0AAV0VWR0_9HEMI</name>
<evidence type="ECO:0000313" key="11">
    <source>
        <dbReference type="EMBL" id="CAI6372881.1"/>
    </source>
</evidence>
<evidence type="ECO:0000256" key="3">
    <source>
        <dbReference type="ARBA" id="ARBA00022771"/>
    </source>
</evidence>
<dbReference type="GO" id="GO:0046983">
    <property type="term" value="F:protein dimerization activity"/>
    <property type="evidence" value="ECO:0007669"/>
    <property type="project" value="InterPro"/>
</dbReference>
<dbReference type="AlphaFoldDB" id="A0AAV0VWR0"/>
<reference evidence="8 13" key="1">
    <citation type="submission" date="2023-01" db="EMBL/GenBank/DDBJ databases">
        <authorList>
            <person name="Whitehead M."/>
        </authorList>
    </citation>
    <scope>NUCLEOTIDE SEQUENCE [LARGE SCALE GENOMIC DNA]</scope>
</reference>
<evidence type="ECO:0000256" key="5">
    <source>
        <dbReference type="ARBA" id="ARBA00023242"/>
    </source>
</evidence>
<keyword evidence="13" id="KW-1185">Reference proteome</keyword>
<dbReference type="Pfam" id="PF05699">
    <property type="entry name" value="Dimer_Tnp_hAT"/>
    <property type="match status" value="1"/>
</dbReference>
<comment type="caution">
    <text evidence="8">The sequence shown here is derived from an EMBL/GenBank/DDBJ whole genome shotgun (WGS) entry which is preliminary data.</text>
</comment>
<evidence type="ECO:0000259" key="6">
    <source>
        <dbReference type="Pfam" id="PF05699"/>
    </source>
</evidence>
<organism evidence="8 13">
    <name type="scientific">Macrosiphum euphorbiae</name>
    <name type="common">potato aphid</name>
    <dbReference type="NCBI Taxonomy" id="13131"/>
    <lineage>
        <taxon>Eukaryota</taxon>
        <taxon>Metazoa</taxon>
        <taxon>Ecdysozoa</taxon>
        <taxon>Arthropoda</taxon>
        <taxon>Hexapoda</taxon>
        <taxon>Insecta</taxon>
        <taxon>Pterygota</taxon>
        <taxon>Neoptera</taxon>
        <taxon>Paraneoptera</taxon>
        <taxon>Hemiptera</taxon>
        <taxon>Sternorrhyncha</taxon>
        <taxon>Aphidomorpha</taxon>
        <taxon>Aphidoidea</taxon>
        <taxon>Aphididae</taxon>
        <taxon>Macrosiphini</taxon>
        <taxon>Macrosiphum</taxon>
    </lineage>
</organism>
<protein>
    <recommendedName>
        <fullName evidence="14">Transposase</fullName>
    </recommendedName>
</protein>
<dbReference type="EMBL" id="CARXXK010000001">
    <property type="protein sequence ID" value="CAI6348669.1"/>
    <property type="molecule type" value="Genomic_DNA"/>
</dbReference>
<evidence type="ECO:0000259" key="7">
    <source>
        <dbReference type="Pfam" id="PF10683"/>
    </source>
</evidence>
<gene>
    <name evidence="10" type="ORF">MEUPH1_LOCUS25677</name>
    <name evidence="11" type="ORF">MEUPH1_LOCUS26696</name>
    <name evidence="12" type="ORF">MEUPH1_LOCUS29635</name>
    <name evidence="8" type="ORF">MEUPH1_LOCUS5323</name>
    <name evidence="9" type="ORF">MEUPH1_LOCUS8573</name>
</gene>
<dbReference type="InterPro" id="IPR012337">
    <property type="entry name" value="RNaseH-like_sf"/>
</dbReference>
<sequence length="720" mass="82620">MNNSQFIRNMLDSSSRSVSPISHSEHSLDFAQPSTSTQILNETMVDNSSEDISFASTTVSSIGSPSIEAQSSGLNYSKSSIKRKLLSGSDEFILVPHSGKSAVWKNFKMVMHNSSYSEDPDSPDHNNTDFVACPLCKELYAKKSSTATLRRHKCTKNTFQNPIEVYGKLINNKCKILPARVKDEAIQKCVKYCSLDLRPMLAIKGKGFLEIAQFFLDVGAKYGVSNINDIIPHPTTVSRHIIKTTTDVRKQLFSEIYSLIKNNYCSSTCDMWTDNYKKNNYMSITLHYIDQNWVLNNRLLYTGQYPSQDSKTGENIKKFMSNFFTQLSEDADENDGSDLMQYITFVTDQGSNMISALRNYNRLNCCAHLINTVLRNVFDLKFLQQENNNGSKPLEPITNLMTECKTLVKFMKSSGKNSELSMVLVQEVETRWNTRLLMLQSVYKSLPEIIQIHGEYFGRIQNINTELLKSLIEFLKLFKNASDELEGDKNPTIQKVVLYKCLIENHLLKYTNIENNLSNDDVEVNIDYIMHKLGEKALEILNLKFKLSEEHEIAVFLWPKFKMLKMFSQDSGDRSRIINNIEKKLLEMETRDQELNINTIIPSNFDDSNRPSSSSMFSEWEDSLRDHDLPQYKFKKELEDYREEIFDVGDDHILDFWSKKMSRYPYLSKLARQILATPASSASSERSFSIAGRVIEERRSCLDGSTVDAILFLNSFYSQN</sequence>
<comment type="subcellular location">
    <subcellularLocation>
        <location evidence="1">Nucleus</location>
    </subcellularLocation>
</comment>
<dbReference type="InterPro" id="IPR052035">
    <property type="entry name" value="ZnF_BED_domain_contain"/>
</dbReference>
<evidence type="ECO:0000313" key="8">
    <source>
        <dbReference type="EMBL" id="CAI6348669.1"/>
    </source>
</evidence>
<keyword evidence="4" id="KW-0862">Zinc</keyword>
<dbReference type="SUPFAM" id="SSF53098">
    <property type="entry name" value="Ribonuclease H-like"/>
    <property type="match status" value="1"/>
</dbReference>